<protein>
    <recommendedName>
        <fullName evidence="2">AMP-dependent synthetase/ligase domain-containing protein</fullName>
    </recommendedName>
</protein>
<evidence type="ECO:0000259" key="2">
    <source>
        <dbReference type="Pfam" id="PF00501"/>
    </source>
</evidence>
<dbReference type="Gene3D" id="3.30.300.30">
    <property type="match status" value="1"/>
</dbReference>
<accession>A0A382VI27</accession>
<dbReference type="GO" id="GO:0031956">
    <property type="term" value="F:medium-chain fatty acid-CoA ligase activity"/>
    <property type="evidence" value="ECO:0007669"/>
    <property type="project" value="TreeGrafter"/>
</dbReference>
<organism evidence="3">
    <name type="scientific">marine metagenome</name>
    <dbReference type="NCBI Taxonomy" id="408172"/>
    <lineage>
        <taxon>unclassified sequences</taxon>
        <taxon>metagenomes</taxon>
        <taxon>ecological metagenomes</taxon>
    </lineage>
</organism>
<dbReference type="PANTHER" id="PTHR43201">
    <property type="entry name" value="ACYL-COA SYNTHETASE"/>
    <property type="match status" value="1"/>
</dbReference>
<gene>
    <name evidence="3" type="ORF">METZ01_LOCUS399017</name>
</gene>
<dbReference type="GO" id="GO:0006631">
    <property type="term" value="P:fatty acid metabolic process"/>
    <property type="evidence" value="ECO:0007669"/>
    <property type="project" value="TreeGrafter"/>
</dbReference>
<dbReference type="EMBL" id="UINC01152140">
    <property type="protein sequence ID" value="SVD46163.1"/>
    <property type="molecule type" value="Genomic_DNA"/>
</dbReference>
<sequence length="285" mass="31648">LSQERKAMILYTSGTTNKPKGVVYTHKNVEAQISALVEAWEWTKEDHIPLFLPLHHIHGIINSLSCPLFVGAKVTMLGAFDAEKVCSEVASKNFTVFTAVPTIYFSLIEQLENSIDSKLSEGFKKMRLMMSGSAALAPEIHKKWKQLTGQELLERYGMTEVGMALSNKINGERRPGSVGVPLPGVEVRLEDDKGKTINNEGEAGQLLIKGPQVFQGYLNLPDKTKESFKDGWFITGDVVMLERGYYKILGRDSVDIIKSGGYKISALEIEDVLLRNDKIKECAVV</sequence>
<feature type="non-terminal residue" evidence="3">
    <location>
        <position position="285"/>
    </location>
</feature>
<proteinExistence type="inferred from homology"/>
<dbReference type="Pfam" id="PF00501">
    <property type="entry name" value="AMP-binding"/>
    <property type="match status" value="1"/>
</dbReference>
<comment type="similarity">
    <text evidence="1">Belongs to the ATP-dependent AMP-binding enzyme family.</text>
</comment>
<evidence type="ECO:0000313" key="3">
    <source>
        <dbReference type="EMBL" id="SVD46163.1"/>
    </source>
</evidence>
<name>A0A382VI27_9ZZZZ</name>
<dbReference type="Gene3D" id="3.40.50.12780">
    <property type="entry name" value="N-terminal domain of ligase-like"/>
    <property type="match status" value="1"/>
</dbReference>
<dbReference type="SUPFAM" id="SSF56801">
    <property type="entry name" value="Acetyl-CoA synthetase-like"/>
    <property type="match status" value="1"/>
</dbReference>
<evidence type="ECO:0000256" key="1">
    <source>
        <dbReference type="ARBA" id="ARBA00006432"/>
    </source>
</evidence>
<dbReference type="AlphaFoldDB" id="A0A382VI27"/>
<dbReference type="PANTHER" id="PTHR43201:SF8">
    <property type="entry name" value="ACYL-COA SYNTHETASE FAMILY MEMBER 3"/>
    <property type="match status" value="1"/>
</dbReference>
<dbReference type="InterPro" id="IPR000873">
    <property type="entry name" value="AMP-dep_synth/lig_dom"/>
</dbReference>
<reference evidence="3" key="1">
    <citation type="submission" date="2018-05" db="EMBL/GenBank/DDBJ databases">
        <authorList>
            <person name="Lanie J.A."/>
            <person name="Ng W.-L."/>
            <person name="Kazmierczak K.M."/>
            <person name="Andrzejewski T.M."/>
            <person name="Davidsen T.M."/>
            <person name="Wayne K.J."/>
            <person name="Tettelin H."/>
            <person name="Glass J.I."/>
            <person name="Rusch D."/>
            <person name="Podicherti R."/>
            <person name="Tsui H.-C.T."/>
            <person name="Winkler M.E."/>
        </authorList>
    </citation>
    <scope>NUCLEOTIDE SEQUENCE</scope>
</reference>
<feature type="domain" description="AMP-dependent synthetase/ligase" evidence="2">
    <location>
        <begin position="5"/>
        <end position="218"/>
    </location>
</feature>
<feature type="non-terminal residue" evidence="3">
    <location>
        <position position="1"/>
    </location>
</feature>
<dbReference type="InterPro" id="IPR042099">
    <property type="entry name" value="ANL_N_sf"/>
</dbReference>
<dbReference type="InterPro" id="IPR045851">
    <property type="entry name" value="AMP-bd_C_sf"/>
</dbReference>